<sequence length="186" mass="20077">MTRMCTGEVTRQASDGIGRLSVEFLVNHTLAHLPTSPLWGYSIHYGFINRADTPMPIATTIKRILVIEMPDRGQTLGSLSSWEDARDARAITKLALALAATAITGVSAIKKPCRYPYDNCGWVLASAEYGYTYAQLQAAANTTVGHLIYDAVYSCMDLAGTIEYAYACSGPGQCQTGVVPNDNCLT</sequence>
<dbReference type="AlphaFoldDB" id="A0AAN7B5V9"/>
<keyword evidence="2" id="KW-1185">Reference proteome</keyword>
<protein>
    <submittedName>
        <fullName evidence="1">Uncharacterized protein</fullName>
    </submittedName>
</protein>
<accession>A0AAN7B5V9</accession>
<evidence type="ECO:0000313" key="2">
    <source>
        <dbReference type="Proteomes" id="UP001301769"/>
    </source>
</evidence>
<proteinExistence type="predicted"/>
<reference evidence="1" key="1">
    <citation type="journal article" date="2023" name="Mol. Phylogenet. Evol.">
        <title>Genome-scale phylogeny and comparative genomics of the fungal order Sordariales.</title>
        <authorList>
            <person name="Hensen N."/>
            <person name="Bonometti L."/>
            <person name="Westerberg I."/>
            <person name="Brannstrom I.O."/>
            <person name="Guillou S."/>
            <person name="Cros-Aarteil S."/>
            <person name="Calhoun S."/>
            <person name="Haridas S."/>
            <person name="Kuo A."/>
            <person name="Mondo S."/>
            <person name="Pangilinan J."/>
            <person name="Riley R."/>
            <person name="LaButti K."/>
            <person name="Andreopoulos B."/>
            <person name="Lipzen A."/>
            <person name="Chen C."/>
            <person name="Yan M."/>
            <person name="Daum C."/>
            <person name="Ng V."/>
            <person name="Clum A."/>
            <person name="Steindorff A."/>
            <person name="Ohm R.A."/>
            <person name="Martin F."/>
            <person name="Silar P."/>
            <person name="Natvig D.O."/>
            <person name="Lalanne C."/>
            <person name="Gautier V."/>
            <person name="Ament-Velasquez S.L."/>
            <person name="Kruys A."/>
            <person name="Hutchinson M.I."/>
            <person name="Powell A.J."/>
            <person name="Barry K."/>
            <person name="Miller A.N."/>
            <person name="Grigoriev I.V."/>
            <person name="Debuchy R."/>
            <person name="Gladieux P."/>
            <person name="Hiltunen Thoren M."/>
            <person name="Johannesson H."/>
        </authorList>
    </citation>
    <scope>NUCLEOTIDE SEQUENCE</scope>
    <source>
        <strain evidence="1">PSN293</strain>
    </source>
</reference>
<organism evidence="1 2">
    <name type="scientific">Rhypophila decipiens</name>
    <dbReference type="NCBI Taxonomy" id="261697"/>
    <lineage>
        <taxon>Eukaryota</taxon>
        <taxon>Fungi</taxon>
        <taxon>Dikarya</taxon>
        <taxon>Ascomycota</taxon>
        <taxon>Pezizomycotina</taxon>
        <taxon>Sordariomycetes</taxon>
        <taxon>Sordariomycetidae</taxon>
        <taxon>Sordariales</taxon>
        <taxon>Naviculisporaceae</taxon>
        <taxon>Rhypophila</taxon>
    </lineage>
</organism>
<evidence type="ECO:0000313" key="1">
    <source>
        <dbReference type="EMBL" id="KAK4213936.1"/>
    </source>
</evidence>
<comment type="caution">
    <text evidence="1">The sequence shown here is derived from an EMBL/GenBank/DDBJ whole genome shotgun (WGS) entry which is preliminary data.</text>
</comment>
<reference evidence="1" key="2">
    <citation type="submission" date="2023-05" db="EMBL/GenBank/DDBJ databases">
        <authorList>
            <consortium name="Lawrence Berkeley National Laboratory"/>
            <person name="Steindorff A."/>
            <person name="Hensen N."/>
            <person name="Bonometti L."/>
            <person name="Westerberg I."/>
            <person name="Brannstrom I.O."/>
            <person name="Guillou S."/>
            <person name="Cros-Aarteil S."/>
            <person name="Calhoun S."/>
            <person name="Haridas S."/>
            <person name="Kuo A."/>
            <person name="Mondo S."/>
            <person name="Pangilinan J."/>
            <person name="Riley R."/>
            <person name="Labutti K."/>
            <person name="Andreopoulos B."/>
            <person name="Lipzen A."/>
            <person name="Chen C."/>
            <person name="Yanf M."/>
            <person name="Daum C."/>
            <person name="Ng V."/>
            <person name="Clum A."/>
            <person name="Ohm R."/>
            <person name="Martin F."/>
            <person name="Silar P."/>
            <person name="Natvig D."/>
            <person name="Lalanne C."/>
            <person name="Gautier V."/>
            <person name="Ament-Velasquez S.L."/>
            <person name="Kruys A."/>
            <person name="Hutchinson M.I."/>
            <person name="Powell A.J."/>
            <person name="Barry K."/>
            <person name="Miller A.N."/>
            <person name="Grigoriev I.V."/>
            <person name="Debuchy R."/>
            <person name="Gladieux P."/>
            <person name="Thoren M.H."/>
            <person name="Johannesson H."/>
        </authorList>
    </citation>
    <scope>NUCLEOTIDE SEQUENCE</scope>
    <source>
        <strain evidence="1">PSN293</strain>
    </source>
</reference>
<gene>
    <name evidence="1" type="ORF">QBC37DRAFT_482624</name>
</gene>
<dbReference type="Proteomes" id="UP001301769">
    <property type="component" value="Unassembled WGS sequence"/>
</dbReference>
<dbReference type="EMBL" id="MU858101">
    <property type="protein sequence ID" value="KAK4213936.1"/>
    <property type="molecule type" value="Genomic_DNA"/>
</dbReference>
<name>A0AAN7B5V9_9PEZI</name>